<keyword evidence="3" id="KW-1185">Reference proteome</keyword>
<dbReference type="STRING" id="1890683.A0A427YMX8"/>
<sequence>MAPTLPEALGRAFPSLFRPKPGTHPWSVPLEVAPPNTDANPVPEGPSTTYFLAPHGDSGIQQSAPSPSAAPTGLTPLPRSTLLFAFTHPPLTGSPPTRFFLTALPDPISFLHTSSARILGQLSPSSHPHSDSADRPAPRWRHQLVHLELEDKPGLAATSSGRIAVSLHWVGDIMRQVEDGRRDLKSATKEFKGVLLHELVHVFQHDGGGTTPGWLIESIADLVRLEAGLDPPHWRKPGQAKRHKGWEESYDVGARFLYWLTKDDNDSANPTDSTEANANGLKHIHSPGSDSIPISGMSIPTHPAPESTATAYSTPTPTPTSTEPISPPPPQTTQYPSGPSAAPPPRAPRPGKPRRQPLPELIRLMDARLDYEKWSEVWWSEMAGGG</sequence>
<dbReference type="AlphaFoldDB" id="A0A427YMX8"/>
<evidence type="ECO:0000313" key="2">
    <source>
        <dbReference type="EMBL" id="RSH92435.1"/>
    </source>
</evidence>
<dbReference type="OrthoDB" id="891726at2759"/>
<reference evidence="2 3" key="1">
    <citation type="submission" date="2018-11" db="EMBL/GenBank/DDBJ databases">
        <title>Genome sequence of Saitozyma podzolica DSM 27192.</title>
        <authorList>
            <person name="Aliyu H."/>
            <person name="Gorte O."/>
            <person name="Ochsenreither K."/>
        </authorList>
    </citation>
    <scope>NUCLEOTIDE SEQUENCE [LARGE SCALE GENOMIC DNA]</scope>
    <source>
        <strain evidence="2 3">DSM 27192</strain>
    </source>
</reference>
<feature type="compositionally biased region" description="Low complexity" evidence="1">
    <location>
        <begin position="304"/>
        <end position="324"/>
    </location>
</feature>
<protein>
    <submittedName>
        <fullName evidence="2">Uncharacterized protein</fullName>
    </submittedName>
</protein>
<feature type="region of interest" description="Disordered" evidence="1">
    <location>
        <begin position="266"/>
        <end position="359"/>
    </location>
</feature>
<organism evidence="2 3">
    <name type="scientific">Saitozyma podzolica</name>
    <dbReference type="NCBI Taxonomy" id="1890683"/>
    <lineage>
        <taxon>Eukaryota</taxon>
        <taxon>Fungi</taxon>
        <taxon>Dikarya</taxon>
        <taxon>Basidiomycota</taxon>
        <taxon>Agaricomycotina</taxon>
        <taxon>Tremellomycetes</taxon>
        <taxon>Tremellales</taxon>
        <taxon>Trimorphomycetaceae</taxon>
        <taxon>Saitozyma</taxon>
    </lineage>
</organism>
<dbReference type="InterPro" id="IPR007541">
    <property type="entry name" value="Uncharacterised_BSP"/>
</dbReference>
<proteinExistence type="predicted"/>
<comment type="caution">
    <text evidence="2">The sequence shown here is derived from an EMBL/GenBank/DDBJ whole genome shotgun (WGS) entry which is preliminary data.</text>
</comment>
<feature type="compositionally biased region" description="Polar residues" evidence="1">
    <location>
        <begin position="267"/>
        <end position="277"/>
    </location>
</feature>
<name>A0A427YMX8_9TREE</name>
<feature type="region of interest" description="Disordered" evidence="1">
    <location>
        <begin position="27"/>
        <end position="74"/>
    </location>
</feature>
<evidence type="ECO:0000256" key="1">
    <source>
        <dbReference type="SAM" id="MobiDB-lite"/>
    </source>
</evidence>
<dbReference type="PANTHER" id="PTHR33321:SF12">
    <property type="entry name" value="PLANT BASIC SECRETORY PROTEIN (BSP) FAMILY PROTEIN"/>
    <property type="match status" value="1"/>
</dbReference>
<gene>
    <name evidence="2" type="ORF">EHS25_008850</name>
</gene>
<dbReference type="Pfam" id="PF04450">
    <property type="entry name" value="BSP"/>
    <property type="match status" value="1"/>
</dbReference>
<dbReference type="PANTHER" id="PTHR33321">
    <property type="match status" value="1"/>
</dbReference>
<dbReference type="Proteomes" id="UP000279259">
    <property type="component" value="Unassembled WGS sequence"/>
</dbReference>
<evidence type="ECO:0000313" key="3">
    <source>
        <dbReference type="Proteomes" id="UP000279259"/>
    </source>
</evidence>
<dbReference type="EMBL" id="RSCD01000006">
    <property type="protein sequence ID" value="RSH92435.1"/>
    <property type="molecule type" value="Genomic_DNA"/>
</dbReference>
<accession>A0A427YMX8</accession>